<protein>
    <submittedName>
        <fullName evidence="2">Uncharacterized protein</fullName>
    </submittedName>
</protein>
<comment type="caution">
    <text evidence="2">The sequence shown here is derived from an EMBL/GenBank/DDBJ whole genome shotgun (WGS) entry which is preliminary data.</text>
</comment>
<dbReference type="AlphaFoldDB" id="A0AAW3CCA9"/>
<keyword evidence="3" id="KW-1185">Reference proteome</keyword>
<feature type="compositionally biased region" description="Low complexity" evidence="1">
    <location>
        <begin position="35"/>
        <end position="46"/>
    </location>
</feature>
<feature type="region of interest" description="Disordered" evidence="1">
    <location>
        <begin position="1"/>
        <end position="82"/>
    </location>
</feature>
<organism evidence="2 3">
    <name type="scientific">Leishmania naiffi</name>
    <dbReference type="NCBI Taxonomy" id="5678"/>
    <lineage>
        <taxon>Eukaryota</taxon>
        <taxon>Discoba</taxon>
        <taxon>Euglenozoa</taxon>
        <taxon>Kinetoplastea</taxon>
        <taxon>Metakinetoplastina</taxon>
        <taxon>Trypanosomatida</taxon>
        <taxon>Trypanosomatidae</taxon>
        <taxon>Leishmaniinae</taxon>
        <taxon>Leishmania</taxon>
        <taxon>Leishmania naiffi species complex</taxon>
    </lineage>
</organism>
<dbReference type="Proteomes" id="UP001501274">
    <property type="component" value="Unassembled WGS sequence"/>
</dbReference>
<dbReference type="EMBL" id="JBAMZN010000001">
    <property type="protein sequence ID" value="KAL0531108.1"/>
    <property type="molecule type" value="Genomic_DNA"/>
</dbReference>
<evidence type="ECO:0000256" key="1">
    <source>
        <dbReference type="SAM" id="MobiDB-lite"/>
    </source>
</evidence>
<accession>A0AAW3CCA9</accession>
<name>A0AAW3CCA9_9TRYP</name>
<evidence type="ECO:0000313" key="2">
    <source>
        <dbReference type="EMBL" id="KAL0531108.1"/>
    </source>
</evidence>
<sequence length="247" mass="25635">MVAGPGKAGRPCGYACSGSRTSSVLCRRPGRSADRGSSSTGGASTSHYPGSAPPAAHRRQRHPGAAEGVASKQRRLGGVLPSSGITPRSGLVFGRSLTRWRTASLVAPCAGCSCCAKVSGLGVGYGRSLPSLFPPSRGPGGHGIKGLAMGTVHRRRRRGGLRCGLLRTDPLGHWFPWAVSGHSHVAVVRQRPVCSQLAKRGGGDRVMHLAILFGGCVNAQRGFSKAPQHPPSQTCRSASQAGIRFFS</sequence>
<gene>
    <name evidence="2" type="ORF">Q4I28_000026</name>
</gene>
<evidence type="ECO:0000313" key="3">
    <source>
        <dbReference type="Proteomes" id="UP001501274"/>
    </source>
</evidence>
<proteinExistence type="predicted"/>
<reference evidence="2 3" key="1">
    <citation type="submission" date="2024-02" db="EMBL/GenBank/DDBJ databases">
        <title>FIRST GENOME SEQUENCES OF Leishmania (Viannia) shawi, Leishmania (Viannia) lindenbergi AND Leishmania (Viannia) utingensis.</title>
        <authorList>
            <person name="Resadore F."/>
            <person name="Custodio M.G.F."/>
            <person name="Boite M.C."/>
            <person name="Cupolillo E."/>
            <person name="Ferreira G.E.M."/>
        </authorList>
    </citation>
    <scope>NUCLEOTIDE SEQUENCE [LARGE SCALE GENOMIC DNA]</scope>
    <source>
        <strain evidence="2 3">MDAS/BR/1979/M5533</strain>
    </source>
</reference>